<keyword evidence="4" id="KW-0520">NAD</keyword>
<protein>
    <recommendedName>
        <fullName evidence="1">NAD(+) ADP-ribosyltransferase</fullName>
        <ecNumber evidence="1">2.4.2.30</ecNumber>
    </recommendedName>
</protein>
<evidence type="ECO:0000313" key="8">
    <source>
        <dbReference type="Proteomes" id="UP000092460"/>
    </source>
</evidence>
<keyword evidence="2" id="KW-0328">Glycosyltransferase</keyword>
<sequence>MYAIASMMEFDLDMEKMPLAKLSQKQIQSAYKSLTEVYGLIQESGIFMYATNRFNTLRSHNFRSQSPPLFDTIEQIEKLCEIRRSLHLANCHSRPTILRERHVPQRKQGDPPDMSIYCDRI</sequence>
<evidence type="ECO:0000256" key="2">
    <source>
        <dbReference type="ARBA" id="ARBA00022676"/>
    </source>
</evidence>
<dbReference type="GO" id="GO:1990404">
    <property type="term" value="F:NAD+-protein mono-ADP-ribosyltransferase activity"/>
    <property type="evidence" value="ECO:0007669"/>
    <property type="project" value="TreeGrafter"/>
</dbReference>
<organism evidence="7 8">
    <name type="scientific">Glossina palpalis gambiensis</name>
    <dbReference type="NCBI Taxonomy" id="67801"/>
    <lineage>
        <taxon>Eukaryota</taxon>
        <taxon>Metazoa</taxon>
        <taxon>Ecdysozoa</taxon>
        <taxon>Arthropoda</taxon>
        <taxon>Hexapoda</taxon>
        <taxon>Insecta</taxon>
        <taxon>Pterygota</taxon>
        <taxon>Neoptera</taxon>
        <taxon>Endopterygota</taxon>
        <taxon>Diptera</taxon>
        <taxon>Brachycera</taxon>
        <taxon>Muscomorpha</taxon>
        <taxon>Hippoboscoidea</taxon>
        <taxon>Glossinidae</taxon>
        <taxon>Glossina</taxon>
    </lineage>
</organism>
<dbReference type="PANTHER" id="PTHR10459:SF60">
    <property type="entry name" value="POLY [ADP-RIBOSE] POLYMERASE 2"/>
    <property type="match status" value="1"/>
</dbReference>
<evidence type="ECO:0000256" key="3">
    <source>
        <dbReference type="ARBA" id="ARBA00022679"/>
    </source>
</evidence>
<evidence type="ECO:0000256" key="5">
    <source>
        <dbReference type="ARBA" id="ARBA00033987"/>
    </source>
</evidence>
<dbReference type="GO" id="GO:0003950">
    <property type="term" value="F:NAD+ poly-ADP-ribosyltransferase activity"/>
    <property type="evidence" value="ECO:0007669"/>
    <property type="project" value="UniProtKB-EC"/>
</dbReference>
<dbReference type="EMBL" id="JXJN01025930">
    <property type="status" value="NOT_ANNOTATED_CDS"/>
    <property type="molecule type" value="Genomic_DNA"/>
</dbReference>
<dbReference type="VEuPathDB" id="VectorBase:GPPI049575"/>
<feature type="domain" description="PARP alpha-helical" evidence="6">
    <location>
        <begin position="1"/>
        <end position="97"/>
    </location>
</feature>
<dbReference type="Proteomes" id="UP000092460">
    <property type="component" value="Unassembled WGS sequence"/>
</dbReference>
<keyword evidence="3" id="KW-0808">Transferase</keyword>
<evidence type="ECO:0000313" key="7">
    <source>
        <dbReference type="EnsemblMetazoa" id="GPPI049575-PA"/>
    </source>
</evidence>
<evidence type="ECO:0000256" key="1">
    <source>
        <dbReference type="ARBA" id="ARBA00012020"/>
    </source>
</evidence>
<dbReference type="STRING" id="67801.A0A1B0C5C8"/>
<dbReference type="GO" id="GO:0070212">
    <property type="term" value="P:protein poly-ADP-ribosylation"/>
    <property type="evidence" value="ECO:0007669"/>
    <property type="project" value="TreeGrafter"/>
</dbReference>
<dbReference type="PANTHER" id="PTHR10459">
    <property type="entry name" value="DNA LIGASE"/>
    <property type="match status" value="1"/>
</dbReference>
<dbReference type="InterPro" id="IPR050800">
    <property type="entry name" value="ARTD/PARP"/>
</dbReference>
<comment type="catalytic activity">
    <reaction evidence="5">
        <text>NAD(+) + (ADP-D-ribosyl)n-acceptor = nicotinamide + (ADP-D-ribosyl)n+1-acceptor + H(+).</text>
        <dbReference type="EC" id="2.4.2.30"/>
    </reaction>
</comment>
<evidence type="ECO:0000256" key="4">
    <source>
        <dbReference type="ARBA" id="ARBA00023027"/>
    </source>
</evidence>
<dbReference type="GO" id="GO:0005730">
    <property type="term" value="C:nucleolus"/>
    <property type="evidence" value="ECO:0007669"/>
    <property type="project" value="TreeGrafter"/>
</dbReference>
<dbReference type="EMBL" id="JXJN01025931">
    <property type="status" value="NOT_ANNOTATED_CDS"/>
    <property type="molecule type" value="Genomic_DNA"/>
</dbReference>
<dbReference type="SUPFAM" id="SSF47587">
    <property type="entry name" value="Domain of poly(ADP-ribose) polymerase"/>
    <property type="match status" value="1"/>
</dbReference>
<dbReference type="EC" id="2.4.2.30" evidence="1"/>
<dbReference type="GO" id="GO:0006302">
    <property type="term" value="P:double-strand break repair"/>
    <property type="evidence" value="ECO:0007669"/>
    <property type="project" value="TreeGrafter"/>
</dbReference>
<dbReference type="Gene3D" id="1.20.142.10">
    <property type="entry name" value="Poly(ADP-ribose) polymerase, regulatory domain"/>
    <property type="match status" value="1"/>
</dbReference>
<dbReference type="InterPro" id="IPR036616">
    <property type="entry name" value="Poly(ADP-ribose)pol_reg_dom_sf"/>
</dbReference>
<dbReference type="EnsemblMetazoa" id="GPPI049575-RA">
    <property type="protein sequence ID" value="GPPI049575-PA"/>
    <property type="gene ID" value="GPPI049575"/>
</dbReference>
<reference evidence="8" key="1">
    <citation type="submission" date="2015-01" db="EMBL/GenBank/DDBJ databases">
        <authorList>
            <person name="Aksoy S."/>
            <person name="Warren W."/>
            <person name="Wilson R.K."/>
        </authorList>
    </citation>
    <scope>NUCLEOTIDE SEQUENCE [LARGE SCALE GENOMIC DNA]</scope>
    <source>
        <strain evidence="8">IAEA</strain>
    </source>
</reference>
<dbReference type="InterPro" id="IPR004102">
    <property type="entry name" value="Poly(ADP-ribose)pol_reg_dom"/>
</dbReference>
<keyword evidence="8" id="KW-1185">Reference proteome</keyword>
<evidence type="ECO:0000259" key="6">
    <source>
        <dbReference type="PROSITE" id="PS51060"/>
    </source>
</evidence>
<reference evidence="7" key="2">
    <citation type="submission" date="2020-05" db="UniProtKB">
        <authorList>
            <consortium name="EnsemblMetazoa"/>
        </authorList>
    </citation>
    <scope>IDENTIFICATION</scope>
    <source>
        <strain evidence="7">IAEA</strain>
    </source>
</reference>
<dbReference type="PROSITE" id="PS51060">
    <property type="entry name" value="PARP_ALPHA_HD"/>
    <property type="match status" value="1"/>
</dbReference>
<dbReference type="Pfam" id="PF02877">
    <property type="entry name" value="PARP_reg"/>
    <property type="match status" value="1"/>
</dbReference>
<name>A0A1B0C5C8_9MUSC</name>
<dbReference type="AlphaFoldDB" id="A0A1B0C5C8"/>
<proteinExistence type="predicted"/>
<accession>A0A1B0C5C8</accession>